<dbReference type="AlphaFoldDB" id="G7JKD5"/>
<gene>
    <name evidence="2" type="ordered locus">MTR_4g119640</name>
</gene>
<dbReference type="PaxDb" id="3880-AES91855"/>
<evidence type="ECO:0000259" key="1">
    <source>
        <dbReference type="Pfam" id="PF25826"/>
    </source>
</evidence>
<evidence type="ECO:0000313" key="3">
    <source>
        <dbReference type="EnsemblPlants" id="AES91855"/>
    </source>
</evidence>
<dbReference type="EMBL" id="CM001220">
    <property type="protein sequence ID" value="AES91855.1"/>
    <property type="molecule type" value="Genomic_DNA"/>
</dbReference>
<dbReference type="Proteomes" id="UP000002051">
    <property type="component" value="Chromosome 4"/>
</dbReference>
<proteinExistence type="predicted"/>
<reference evidence="2 4" key="1">
    <citation type="journal article" date="2011" name="Nature">
        <title>The Medicago genome provides insight into the evolution of rhizobial symbioses.</title>
        <authorList>
            <person name="Young N.D."/>
            <person name="Debelle F."/>
            <person name="Oldroyd G.E."/>
            <person name="Geurts R."/>
            <person name="Cannon S.B."/>
            <person name="Udvardi M.K."/>
            <person name="Benedito V.A."/>
            <person name="Mayer K.F."/>
            <person name="Gouzy J."/>
            <person name="Schoof H."/>
            <person name="Van de Peer Y."/>
            <person name="Proost S."/>
            <person name="Cook D.R."/>
            <person name="Meyers B.C."/>
            <person name="Spannagl M."/>
            <person name="Cheung F."/>
            <person name="De Mita S."/>
            <person name="Krishnakumar V."/>
            <person name="Gundlach H."/>
            <person name="Zhou S."/>
            <person name="Mudge J."/>
            <person name="Bharti A.K."/>
            <person name="Murray J.D."/>
            <person name="Naoumkina M.A."/>
            <person name="Rosen B."/>
            <person name="Silverstein K.A."/>
            <person name="Tang H."/>
            <person name="Rombauts S."/>
            <person name="Zhao P.X."/>
            <person name="Zhou P."/>
            <person name="Barbe V."/>
            <person name="Bardou P."/>
            <person name="Bechner M."/>
            <person name="Bellec A."/>
            <person name="Berger A."/>
            <person name="Berges H."/>
            <person name="Bidwell S."/>
            <person name="Bisseling T."/>
            <person name="Choisne N."/>
            <person name="Couloux A."/>
            <person name="Denny R."/>
            <person name="Deshpande S."/>
            <person name="Dai X."/>
            <person name="Doyle J.J."/>
            <person name="Dudez A.M."/>
            <person name="Farmer A.D."/>
            <person name="Fouteau S."/>
            <person name="Franken C."/>
            <person name="Gibelin C."/>
            <person name="Gish J."/>
            <person name="Goldstein S."/>
            <person name="Gonzalez A.J."/>
            <person name="Green P.J."/>
            <person name="Hallab A."/>
            <person name="Hartog M."/>
            <person name="Hua A."/>
            <person name="Humphray S.J."/>
            <person name="Jeong D.H."/>
            <person name="Jing Y."/>
            <person name="Jocker A."/>
            <person name="Kenton S.M."/>
            <person name="Kim D.J."/>
            <person name="Klee K."/>
            <person name="Lai H."/>
            <person name="Lang C."/>
            <person name="Lin S."/>
            <person name="Macmil S.L."/>
            <person name="Magdelenat G."/>
            <person name="Matthews L."/>
            <person name="McCorrison J."/>
            <person name="Monaghan E.L."/>
            <person name="Mun J.H."/>
            <person name="Najar F.Z."/>
            <person name="Nicholson C."/>
            <person name="Noirot C."/>
            <person name="O'Bleness M."/>
            <person name="Paule C.R."/>
            <person name="Poulain J."/>
            <person name="Prion F."/>
            <person name="Qin B."/>
            <person name="Qu C."/>
            <person name="Retzel E.F."/>
            <person name="Riddle C."/>
            <person name="Sallet E."/>
            <person name="Samain S."/>
            <person name="Samson N."/>
            <person name="Sanders I."/>
            <person name="Saurat O."/>
            <person name="Scarpelli C."/>
            <person name="Schiex T."/>
            <person name="Segurens B."/>
            <person name="Severin A.J."/>
            <person name="Sherrier D.J."/>
            <person name="Shi R."/>
            <person name="Sims S."/>
            <person name="Singer S.R."/>
            <person name="Sinharoy S."/>
            <person name="Sterck L."/>
            <person name="Viollet A."/>
            <person name="Wang B.B."/>
            <person name="Wang K."/>
            <person name="Wang M."/>
            <person name="Wang X."/>
            <person name="Warfsmann J."/>
            <person name="Weissenbach J."/>
            <person name="White D.D."/>
            <person name="White J.D."/>
            <person name="Wiley G.B."/>
            <person name="Wincker P."/>
            <person name="Xing Y."/>
            <person name="Yang L."/>
            <person name="Yao Z."/>
            <person name="Ying F."/>
            <person name="Zhai J."/>
            <person name="Zhou L."/>
            <person name="Zuber A."/>
            <person name="Denarie J."/>
            <person name="Dixon R.A."/>
            <person name="May G.D."/>
            <person name="Schwartz D.C."/>
            <person name="Rogers J."/>
            <person name="Quetier F."/>
            <person name="Town C.D."/>
            <person name="Roe B.A."/>
        </authorList>
    </citation>
    <scope>NUCLEOTIDE SEQUENCE [LARGE SCALE GENOMIC DNA]</scope>
    <source>
        <strain evidence="2">A17</strain>
        <strain evidence="3 4">cv. Jemalong A17</strain>
    </source>
</reference>
<dbReference type="EnsemblPlants" id="AES91855">
    <property type="protein sequence ID" value="AES91855"/>
    <property type="gene ID" value="MTR_4g119640"/>
</dbReference>
<evidence type="ECO:0000313" key="2">
    <source>
        <dbReference type="EMBL" id="AES91855.1"/>
    </source>
</evidence>
<dbReference type="HOGENOM" id="CLU_1899310_0_0_1"/>
<sequence length="134" mass="15821">MSNQMNNHFFQSGPLLKVLLVIQKYLYQVELPTLISKSEYCCFQRNTNEAETILHNFQIIWLKYGAENNNDGPPKHECKSAGVINKIESLKREQANLVLGFYTFGKNFVQVKRFIRNKKMKDKLSFYYGKLYRQ</sequence>
<dbReference type="Pfam" id="PF25826">
    <property type="entry name" value="DUF7952"/>
    <property type="match status" value="1"/>
</dbReference>
<evidence type="ECO:0000313" key="4">
    <source>
        <dbReference type="Proteomes" id="UP000002051"/>
    </source>
</evidence>
<organism evidence="2 4">
    <name type="scientific">Medicago truncatula</name>
    <name type="common">Barrel medic</name>
    <name type="synonym">Medicago tribuloides</name>
    <dbReference type="NCBI Taxonomy" id="3880"/>
    <lineage>
        <taxon>Eukaryota</taxon>
        <taxon>Viridiplantae</taxon>
        <taxon>Streptophyta</taxon>
        <taxon>Embryophyta</taxon>
        <taxon>Tracheophyta</taxon>
        <taxon>Spermatophyta</taxon>
        <taxon>Magnoliopsida</taxon>
        <taxon>eudicotyledons</taxon>
        <taxon>Gunneridae</taxon>
        <taxon>Pentapetalae</taxon>
        <taxon>rosids</taxon>
        <taxon>fabids</taxon>
        <taxon>Fabales</taxon>
        <taxon>Fabaceae</taxon>
        <taxon>Papilionoideae</taxon>
        <taxon>50 kb inversion clade</taxon>
        <taxon>NPAAA clade</taxon>
        <taxon>Hologalegina</taxon>
        <taxon>IRL clade</taxon>
        <taxon>Trifolieae</taxon>
        <taxon>Medicago</taxon>
    </lineage>
</organism>
<name>G7JKD5_MEDTR</name>
<reference evidence="3" key="3">
    <citation type="submission" date="2015-04" db="UniProtKB">
        <authorList>
            <consortium name="EnsemblPlants"/>
        </authorList>
    </citation>
    <scope>IDENTIFICATION</scope>
    <source>
        <strain evidence="3">cv. Jemalong A17</strain>
    </source>
</reference>
<accession>G7JKD5</accession>
<keyword evidence="4" id="KW-1185">Reference proteome</keyword>
<reference evidence="2 4" key="2">
    <citation type="journal article" date="2014" name="BMC Genomics">
        <title>An improved genome release (version Mt4.0) for the model legume Medicago truncatula.</title>
        <authorList>
            <person name="Tang H."/>
            <person name="Krishnakumar V."/>
            <person name="Bidwell S."/>
            <person name="Rosen B."/>
            <person name="Chan A."/>
            <person name="Zhou S."/>
            <person name="Gentzbittel L."/>
            <person name="Childs K.L."/>
            <person name="Yandell M."/>
            <person name="Gundlach H."/>
            <person name="Mayer K.F."/>
            <person name="Schwartz D.C."/>
            <person name="Town C.D."/>
        </authorList>
    </citation>
    <scope>GENOME REANNOTATION</scope>
    <source>
        <strain evidence="3 4">cv. Jemalong A17</strain>
    </source>
</reference>
<dbReference type="STRING" id="3880.G7JKD5"/>
<dbReference type="InterPro" id="IPR057712">
    <property type="entry name" value="DUF7952"/>
</dbReference>
<feature type="domain" description="DUF7952" evidence="1">
    <location>
        <begin position="92"/>
        <end position="133"/>
    </location>
</feature>
<protein>
    <recommendedName>
        <fullName evidence="1">DUF7952 domain-containing protein</fullName>
    </recommendedName>
</protein>